<dbReference type="RefSeq" id="WP_166450929.1">
    <property type="nucleotide sequence ID" value="NZ_JAAOMA010000004.1"/>
</dbReference>
<comment type="caution">
    <text evidence="1">The sequence shown here is derived from an EMBL/GenBank/DDBJ whole genome shotgun (WGS) entry which is preliminary data.</text>
</comment>
<accession>A0ABX0LAL6</accession>
<dbReference type="Proteomes" id="UP001515641">
    <property type="component" value="Unassembled WGS sequence"/>
</dbReference>
<gene>
    <name evidence="1" type="ORF">HA052_04305</name>
</gene>
<sequence length="183" mass="19839">MAKVSKKLQQQIVEAIRQAHSGVVDQFLPECVENPPDLWTAEQTLKYDMLTDAEMKSVASAATASPRRIRMMPTGSARSKMTLTSLAAAVLFLPASAASASTQTVDGFDMGKVTKINVPSPLYDDAMVMVRRDGKKTICKVMMVRTGQADAVKAEDIKPRELSLYGCDEVTTGVAFHSPEQGK</sequence>
<evidence type="ECO:0000313" key="1">
    <source>
        <dbReference type="EMBL" id="NHR04412.1"/>
    </source>
</evidence>
<reference evidence="1 2" key="1">
    <citation type="submission" date="2020-03" db="EMBL/GenBank/DDBJ databases">
        <title>Draft genome sequence of environmentally isolated cultures.</title>
        <authorList>
            <person name="Wilson H.S."/>
            <person name="De Leon M.E."/>
        </authorList>
    </citation>
    <scope>NUCLEOTIDE SEQUENCE [LARGE SCALE GENOMIC DNA]</scope>
    <source>
        <strain evidence="1 2">HSC-31F16</strain>
    </source>
</reference>
<evidence type="ECO:0000313" key="2">
    <source>
        <dbReference type="Proteomes" id="UP001515641"/>
    </source>
</evidence>
<name>A0ABX0LAL6_9NEIS</name>
<proteinExistence type="predicted"/>
<protein>
    <submittedName>
        <fullName evidence="1">Uncharacterized protein</fullName>
    </submittedName>
</protein>
<dbReference type="EMBL" id="JAAOMA010000004">
    <property type="protein sequence ID" value="NHR04412.1"/>
    <property type="molecule type" value="Genomic_DNA"/>
</dbReference>
<keyword evidence="2" id="KW-1185">Reference proteome</keyword>
<organism evidence="1 2">
    <name type="scientific">Chromobacterium fluminis</name>
    <dbReference type="NCBI Taxonomy" id="3044269"/>
    <lineage>
        <taxon>Bacteria</taxon>
        <taxon>Pseudomonadati</taxon>
        <taxon>Pseudomonadota</taxon>
        <taxon>Betaproteobacteria</taxon>
        <taxon>Neisseriales</taxon>
        <taxon>Chromobacteriaceae</taxon>
        <taxon>Chromobacterium</taxon>
    </lineage>
</organism>